<comment type="similarity">
    <text evidence="2">Belongs to the RLP family.</text>
</comment>
<keyword evidence="7" id="KW-1133">Transmembrane helix</keyword>
<keyword evidence="8" id="KW-0472">Membrane</keyword>
<dbReference type="InterPro" id="IPR032675">
    <property type="entry name" value="LRR_dom_sf"/>
</dbReference>
<keyword evidence="5" id="KW-0812">Transmembrane</keyword>
<dbReference type="GeneID" id="132799693"/>
<dbReference type="PANTHER" id="PTHR27004">
    <property type="entry name" value="RECEPTOR-LIKE PROTEIN 12 ISOFORM X1"/>
    <property type="match status" value="1"/>
</dbReference>
<dbReference type="Proteomes" id="UP001652623">
    <property type="component" value="Chromosome 10"/>
</dbReference>
<evidence type="ECO:0000256" key="3">
    <source>
        <dbReference type="ARBA" id="ARBA00022475"/>
    </source>
</evidence>
<dbReference type="InterPro" id="IPR001611">
    <property type="entry name" value="Leu-rich_rpt"/>
</dbReference>
<evidence type="ECO:0000256" key="11">
    <source>
        <dbReference type="SAM" id="MobiDB-lite"/>
    </source>
</evidence>
<evidence type="ECO:0000256" key="8">
    <source>
        <dbReference type="ARBA" id="ARBA00023136"/>
    </source>
</evidence>
<evidence type="ECO:0000256" key="10">
    <source>
        <dbReference type="ARBA" id="ARBA00023180"/>
    </source>
</evidence>
<evidence type="ECO:0000256" key="6">
    <source>
        <dbReference type="ARBA" id="ARBA00022737"/>
    </source>
</evidence>
<keyword evidence="3" id="KW-1003">Cell membrane</keyword>
<evidence type="ECO:0000313" key="13">
    <source>
        <dbReference type="RefSeq" id="XP_060668128.1"/>
    </source>
</evidence>
<dbReference type="SUPFAM" id="SSF52058">
    <property type="entry name" value="L domain-like"/>
    <property type="match status" value="1"/>
</dbReference>
<evidence type="ECO:0000256" key="7">
    <source>
        <dbReference type="ARBA" id="ARBA00022989"/>
    </source>
</evidence>
<reference evidence="13" key="1">
    <citation type="submission" date="2025-08" db="UniProtKB">
        <authorList>
            <consortium name="RefSeq"/>
        </authorList>
    </citation>
    <scope>IDENTIFICATION</scope>
    <source>
        <tissue evidence="13">Seedling</tissue>
    </source>
</reference>
<evidence type="ECO:0000256" key="2">
    <source>
        <dbReference type="ARBA" id="ARBA00009592"/>
    </source>
</evidence>
<dbReference type="PANTHER" id="PTHR27004:SF203">
    <property type="entry name" value="LEUCINE-RICH REPEAT-CONTAINING N-TERMINAL PLANT-TYPE DOMAIN-CONTAINING PROTEIN"/>
    <property type="match status" value="1"/>
</dbReference>
<accession>A0ABM3ZUK8</accession>
<protein>
    <submittedName>
        <fullName evidence="13">Uncharacterized protein LOC132799693</fullName>
    </submittedName>
</protein>
<keyword evidence="10" id="KW-0325">Glycoprotein</keyword>
<evidence type="ECO:0000256" key="9">
    <source>
        <dbReference type="ARBA" id="ARBA00023170"/>
    </source>
</evidence>
<keyword evidence="4" id="KW-0433">Leucine-rich repeat</keyword>
<gene>
    <name evidence="13" type="primary">LOC132799693</name>
</gene>
<dbReference type="Gene3D" id="3.80.10.10">
    <property type="entry name" value="Ribonuclease Inhibitor"/>
    <property type="match status" value="1"/>
</dbReference>
<organism evidence="12 13">
    <name type="scientific">Ziziphus jujuba</name>
    <name type="common">Chinese jujube</name>
    <name type="synonym">Ziziphus sativa</name>
    <dbReference type="NCBI Taxonomy" id="326968"/>
    <lineage>
        <taxon>Eukaryota</taxon>
        <taxon>Viridiplantae</taxon>
        <taxon>Streptophyta</taxon>
        <taxon>Embryophyta</taxon>
        <taxon>Tracheophyta</taxon>
        <taxon>Spermatophyta</taxon>
        <taxon>Magnoliopsida</taxon>
        <taxon>eudicotyledons</taxon>
        <taxon>Gunneridae</taxon>
        <taxon>Pentapetalae</taxon>
        <taxon>rosids</taxon>
        <taxon>fabids</taxon>
        <taxon>Rosales</taxon>
        <taxon>Rhamnaceae</taxon>
        <taxon>Paliureae</taxon>
        <taxon>Ziziphus</taxon>
    </lineage>
</organism>
<evidence type="ECO:0000256" key="4">
    <source>
        <dbReference type="ARBA" id="ARBA00022614"/>
    </source>
</evidence>
<dbReference type="Pfam" id="PF13855">
    <property type="entry name" value="LRR_8"/>
    <property type="match status" value="1"/>
</dbReference>
<feature type="compositionally biased region" description="Basic and acidic residues" evidence="11">
    <location>
        <begin position="148"/>
        <end position="163"/>
    </location>
</feature>
<keyword evidence="12" id="KW-1185">Reference proteome</keyword>
<keyword evidence="9" id="KW-0675">Receptor</keyword>
<proteinExistence type="inferred from homology"/>
<evidence type="ECO:0000256" key="1">
    <source>
        <dbReference type="ARBA" id="ARBA00004251"/>
    </source>
</evidence>
<feature type="region of interest" description="Disordered" evidence="11">
    <location>
        <begin position="146"/>
        <end position="203"/>
    </location>
</feature>
<keyword evidence="6" id="KW-0677">Repeat</keyword>
<comment type="subcellular location">
    <subcellularLocation>
        <location evidence="1">Cell membrane</location>
        <topology evidence="1">Single-pass type I membrane protein</topology>
    </subcellularLocation>
</comment>
<dbReference type="RefSeq" id="XP_060668128.1">
    <property type="nucleotide sequence ID" value="XM_060812145.1"/>
</dbReference>
<evidence type="ECO:0000313" key="12">
    <source>
        <dbReference type="Proteomes" id="UP001652623"/>
    </source>
</evidence>
<evidence type="ECO:0000256" key="5">
    <source>
        <dbReference type="ARBA" id="ARBA00022692"/>
    </source>
</evidence>
<name>A0ABM3ZUK8_ZIZJJ</name>
<sequence>MATAPHNHLKMVDDLEYFNNYPWGTLSYTTTIRSLKSGFEHRESMALNKLKSYSVYGFPLAFMIWGFETIPSLGQAFGKKLPDMAFPRILNWHISQVPRFEKATELFDHRDYPVHGLMNVTEFECAYIGKIAWDVHYDTTPYSVAPAVRDKPPQESHGEKDEGVPLTSSGRSKKQKQASVESKGNGGRRRMGDKPTDQPSSSTIGVAAHVHYYTVAMVNWGVEMEDQKMSISLTSIDLSNKGFDGEVPSNICNLQALVSLNLSSNRFTGAIPSSIRNMGEIESLDLSNNKLFGRIRQRLTKLSFLGYLNLSQNQLTRPIPQGGQLDTFSSSSFE</sequence>